<feature type="transmembrane region" description="Helical" evidence="1">
    <location>
        <begin position="237"/>
        <end position="257"/>
    </location>
</feature>
<keyword evidence="1" id="KW-0812">Transmembrane</keyword>
<name>A0A0V8HK59_9BACI</name>
<dbReference type="GO" id="GO:0140359">
    <property type="term" value="F:ABC-type transporter activity"/>
    <property type="evidence" value="ECO:0007669"/>
    <property type="project" value="InterPro"/>
</dbReference>
<keyword evidence="1" id="KW-1133">Transmembrane helix</keyword>
<keyword evidence="3" id="KW-1185">Reference proteome</keyword>
<dbReference type="AlphaFoldDB" id="A0A0V8HK59"/>
<dbReference type="Pfam" id="PF12679">
    <property type="entry name" value="ABC2_membrane_2"/>
    <property type="match status" value="1"/>
</dbReference>
<feature type="transmembrane region" description="Helical" evidence="1">
    <location>
        <begin position="157"/>
        <end position="181"/>
    </location>
</feature>
<feature type="transmembrane region" description="Helical" evidence="1">
    <location>
        <begin position="188"/>
        <end position="206"/>
    </location>
</feature>
<feature type="transmembrane region" description="Helical" evidence="1">
    <location>
        <begin position="117"/>
        <end position="145"/>
    </location>
</feature>
<reference evidence="3" key="1">
    <citation type="submission" date="2016-08" db="EMBL/GenBank/DDBJ databases">
        <authorList>
            <person name="Varghese N."/>
            <person name="Submissions Spin"/>
        </authorList>
    </citation>
    <scope>NUCLEOTIDE SEQUENCE [LARGE SCALE GENOMIC DNA]</scope>
    <source>
        <strain evidence="3">SGD-1123</strain>
    </source>
</reference>
<evidence type="ECO:0000256" key="1">
    <source>
        <dbReference type="SAM" id="Phobius"/>
    </source>
</evidence>
<dbReference type="Proteomes" id="UP000181997">
    <property type="component" value="Unassembled WGS sequence"/>
</dbReference>
<feature type="transmembrane region" description="Helical" evidence="1">
    <location>
        <begin position="68"/>
        <end position="96"/>
    </location>
</feature>
<accession>A0A0V8HK59</accession>
<dbReference type="OrthoDB" id="9800309at2"/>
<proteinExistence type="predicted"/>
<gene>
    <name evidence="2" type="ORF">GA0061094_2604</name>
</gene>
<sequence length="264" mass="28880">MNMYWREMKAHRKSLIIWCIGMSALIAAGMSEFGAFTSSGQSMNDLMESMPKAMQSFMGGGGLDLSTAIGYYGLLFLYIILMATIHAAMLGATILSKEERDKTVEFLFVKPVTRRKVVAVKMLAAATNVLILTLVTWGVSILIAGHYSEGENVTGSIGRLMLGMLILQLLFIVTGTVVAAVSKRPGKASVIATGILLAAFFLSFAIDLSEKLEALKFLTPFKYFEARNILDGGLEPAYVILSALLTILFGTATFWFYKKRDLKV</sequence>
<keyword evidence="1" id="KW-0472">Membrane</keyword>
<dbReference type="GO" id="GO:0005886">
    <property type="term" value="C:plasma membrane"/>
    <property type="evidence" value="ECO:0007669"/>
    <property type="project" value="UniProtKB-SubCell"/>
</dbReference>
<dbReference type="EMBL" id="FMAU01000002">
    <property type="protein sequence ID" value="SCC11681.1"/>
    <property type="molecule type" value="Genomic_DNA"/>
</dbReference>
<evidence type="ECO:0000313" key="2">
    <source>
        <dbReference type="EMBL" id="SCC11681.1"/>
    </source>
</evidence>
<evidence type="ECO:0000313" key="3">
    <source>
        <dbReference type="Proteomes" id="UP000181997"/>
    </source>
</evidence>
<dbReference type="PANTHER" id="PTHR37305:SF1">
    <property type="entry name" value="MEMBRANE PROTEIN"/>
    <property type="match status" value="1"/>
</dbReference>
<organism evidence="2 3">
    <name type="scientific">[Bacillus] enclensis</name>
    <dbReference type="NCBI Taxonomy" id="1402860"/>
    <lineage>
        <taxon>Bacteria</taxon>
        <taxon>Bacillati</taxon>
        <taxon>Bacillota</taxon>
        <taxon>Bacilli</taxon>
        <taxon>Bacillales</taxon>
        <taxon>Bacillaceae</taxon>
        <taxon>Rossellomorea</taxon>
    </lineage>
</organism>
<dbReference type="PANTHER" id="PTHR37305">
    <property type="entry name" value="INTEGRAL MEMBRANE PROTEIN-RELATED"/>
    <property type="match status" value="1"/>
</dbReference>
<protein>
    <submittedName>
        <fullName evidence="2">ABC-2 type transport system permease protein</fullName>
    </submittedName>
</protein>